<evidence type="ECO:0000256" key="1">
    <source>
        <dbReference type="ARBA" id="ARBA00006795"/>
    </source>
</evidence>
<protein>
    <submittedName>
        <fullName evidence="5 6">CWF19-like protein 2</fullName>
    </submittedName>
</protein>
<dbReference type="InterPro" id="IPR006767">
    <property type="entry name" value="Cwf19-like_C_dom-2"/>
</dbReference>
<dbReference type="Pfam" id="PF04676">
    <property type="entry name" value="CwfJ_C_2"/>
    <property type="match status" value="1"/>
</dbReference>
<proteinExistence type="inferred from homology"/>
<dbReference type="AlphaFoldDB" id="A0AAF3J9W6"/>
<organism evidence="4 6">
    <name type="scientific">Mesorhabditis belari</name>
    <dbReference type="NCBI Taxonomy" id="2138241"/>
    <lineage>
        <taxon>Eukaryota</taxon>
        <taxon>Metazoa</taxon>
        <taxon>Ecdysozoa</taxon>
        <taxon>Nematoda</taxon>
        <taxon>Chromadorea</taxon>
        <taxon>Rhabditida</taxon>
        <taxon>Rhabditina</taxon>
        <taxon>Rhabditomorpha</taxon>
        <taxon>Rhabditoidea</taxon>
        <taxon>Rhabditidae</taxon>
        <taxon>Mesorhabditinae</taxon>
        <taxon>Mesorhabditis</taxon>
    </lineage>
</organism>
<comment type="similarity">
    <text evidence="1">Belongs to the CWF19 family.</text>
</comment>
<dbReference type="GO" id="GO:0071014">
    <property type="term" value="C:post-mRNA release spliceosomal complex"/>
    <property type="evidence" value="ECO:0007669"/>
    <property type="project" value="TreeGrafter"/>
</dbReference>
<dbReference type="PANTHER" id="PTHR12072:SF5">
    <property type="entry name" value="CWF19-LIKE PROTEIN 2"/>
    <property type="match status" value="1"/>
</dbReference>
<accession>A0AAF3J9W6</accession>
<evidence type="ECO:0000259" key="2">
    <source>
        <dbReference type="Pfam" id="PF04676"/>
    </source>
</evidence>
<sequence>MSQQTLGSCIRCLESSRVPKHCIVAVGINTYLAIAEWEGLSDQHLLILPAMHASSTIQLDENVWDEMRIWRKGLVAMWKEQDQDCIFLETAHDVKSNPHCYIEAFPIPIEAGESAPIYFHKAINESESEWADNKKLIETKDLRRQIPRGFDYFAVDFGLQNGYAHVIEDRNAFPTNFGHEIIGGILDLPPKSWRSRTPMSFTEQKKRCDTIKQFWEKFDWTKRINAEK</sequence>
<feature type="domain" description="Cwf19-like protein C-terminal" evidence="2">
    <location>
        <begin position="129"/>
        <end position="221"/>
    </location>
</feature>
<evidence type="ECO:0000259" key="3">
    <source>
        <dbReference type="Pfam" id="PF04677"/>
    </source>
</evidence>
<dbReference type="GO" id="GO:0000398">
    <property type="term" value="P:mRNA splicing, via spliceosome"/>
    <property type="evidence" value="ECO:0007669"/>
    <property type="project" value="TreeGrafter"/>
</dbReference>
<dbReference type="InterPro" id="IPR006768">
    <property type="entry name" value="Cwf19-like_C_dom-1"/>
</dbReference>
<dbReference type="WBParaSite" id="MBELARI_LOCUS5697">
    <property type="protein sequence ID" value="MBELARI_LOCUS5697"/>
    <property type="gene ID" value="MBELARI_LOCUS5697"/>
</dbReference>
<dbReference type="WBParaSite" id="MBELARI_LOCUS10538">
    <property type="protein sequence ID" value="MBELARI_LOCUS10538"/>
    <property type="gene ID" value="MBELARI_LOCUS10538"/>
</dbReference>
<dbReference type="Pfam" id="PF04677">
    <property type="entry name" value="CwfJ_C_1"/>
    <property type="match status" value="1"/>
</dbReference>
<evidence type="ECO:0000313" key="4">
    <source>
        <dbReference type="Proteomes" id="UP000887575"/>
    </source>
</evidence>
<evidence type="ECO:0000313" key="5">
    <source>
        <dbReference type="WBParaSite" id="MBELARI_LOCUS10538"/>
    </source>
</evidence>
<dbReference type="InterPro" id="IPR040194">
    <property type="entry name" value="Cwf19-like"/>
</dbReference>
<dbReference type="Proteomes" id="UP000887575">
    <property type="component" value="Unassembled WGS sequence"/>
</dbReference>
<evidence type="ECO:0000313" key="6">
    <source>
        <dbReference type="WBParaSite" id="MBELARI_LOCUS5697"/>
    </source>
</evidence>
<keyword evidence="4" id="KW-1185">Reference proteome</keyword>
<name>A0AAF3J9W6_9BILA</name>
<reference evidence="5 6" key="1">
    <citation type="submission" date="2024-02" db="UniProtKB">
        <authorList>
            <consortium name="WormBaseParasite"/>
        </authorList>
    </citation>
    <scope>IDENTIFICATION</scope>
</reference>
<dbReference type="PANTHER" id="PTHR12072">
    <property type="entry name" value="CWF19, CELL CYCLE CONTROL PROTEIN"/>
    <property type="match status" value="1"/>
</dbReference>
<feature type="domain" description="Cwf19-like C-terminal" evidence="3">
    <location>
        <begin position="3"/>
        <end position="119"/>
    </location>
</feature>